<dbReference type="SUPFAM" id="SSF48024">
    <property type="entry name" value="N-terminal domain of DnaB helicase"/>
    <property type="match status" value="1"/>
</dbReference>
<dbReference type="InterPro" id="IPR027417">
    <property type="entry name" value="P-loop_NTPase"/>
</dbReference>
<evidence type="ECO:0000313" key="12">
    <source>
        <dbReference type="EMBL" id="MBC2285869.1"/>
    </source>
</evidence>
<dbReference type="GO" id="GO:0005829">
    <property type="term" value="C:cytosol"/>
    <property type="evidence" value="ECO:0007669"/>
    <property type="project" value="TreeGrafter"/>
</dbReference>
<dbReference type="GO" id="GO:0005524">
    <property type="term" value="F:ATP binding"/>
    <property type="evidence" value="ECO:0007669"/>
    <property type="project" value="UniProtKB-KW"/>
</dbReference>
<comment type="caution">
    <text evidence="12">The sequence shown here is derived from an EMBL/GenBank/DDBJ whole genome shotgun (WGS) entry which is preliminary data.</text>
</comment>
<dbReference type="Proteomes" id="UP000585696">
    <property type="component" value="Unassembled WGS sequence"/>
</dbReference>
<keyword evidence="3" id="KW-0547">Nucleotide-binding</keyword>
<dbReference type="SUPFAM" id="SSF52540">
    <property type="entry name" value="P-loop containing nucleoside triphosphate hydrolases"/>
    <property type="match status" value="1"/>
</dbReference>
<dbReference type="GO" id="GO:0003677">
    <property type="term" value="F:DNA binding"/>
    <property type="evidence" value="ECO:0007669"/>
    <property type="project" value="UniProtKB-KW"/>
</dbReference>
<dbReference type="CDD" id="cd00984">
    <property type="entry name" value="DnaB_C"/>
    <property type="match status" value="1"/>
</dbReference>
<keyword evidence="5" id="KW-0347">Helicase</keyword>
<evidence type="ECO:0000256" key="2">
    <source>
        <dbReference type="ARBA" id="ARBA00022705"/>
    </source>
</evidence>
<evidence type="ECO:0000256" key="9">
    <source>
        <dbReference type="ARBA" id="ARBA00044969"/>
    </source>
</evidence>
<evidence type="ECO:0000259" key="11">
    <source>
        <dbReference type="PROSITE" id="PS51199"/>
    </source>
</evidence>
<dbReference type="RefSeq" id="WP_185655469.1">
    <property type="nucleotide sequence ID" value="NZ_JAARZS010000065.1"/>
</dbReference>
<gene>
    <name evidence="12" type="ORF">HCB69_15950</name>
</gene>
<feature type="domain" description="SF4 helicase" evidence="11">
    <location>
        <begin position="154"/>
        <end position="423"/>
    </location>
</feature>
<dbReference type="EC" id="5.6.2.3" evidence="9"/>
<dbReference type="GO" id="GO:0043139">
    <property type="term" value="F:5'-3' DNA helicase activity"/>
    <property type="evidence" value="ECO:0007669"/>
    <property type="project" value="UniProtKB-EC"/>
</dbReference>
<dbReference type="InterPro" id="IPR016136">
    <property type="entry name" value="DNA_helicase_N/primase_C"/>
</dbReference>
<comment type="similarity">
    <text evidence="1">Belongs to the helicase family. DnaB subfamily.</text>
</comment>
<keyword evidence="7" id="KW-0238">DNA-binding</keyword>
<evidence type="ECO:0000256" key="6">
    <source>
        <dbReference type="ARBA" id="ARBA00022840"/>
    </source>
</evidence>
<organism evidence="12 13">
    <name type="scientific">Listeria booriae</name>
    <dbReference type="NCBI Taxonomy" id="1552123"/>
    <lineage>
        <taxon>Bacteria</taxon>
        <taxon>Bacillati</taxon>
        <taxon>Bacillota</taxon>
        <taxon>Bacilli</taxon>
        <taxon>Bacillales</taxon>
        <taxon>Listeriaceae</taxon>
        <taxon>Listeria</taxon>
    </lineage>
</organism>
<name>A0A842FRZ2_9LIST</name>
<dbReference type="PROSITE" id="PS51199">
    <property type="entry name" value="SF4_HELICASE"/>
    <property type="match status" value="1"/>
</dbReference>
<dbReference type="Gene3D" id="1.10.860.10">
    <property type="entry name" value="DNAb Helicase, Chain A"/>
    <property type="match status" value="1"/>
</dbReference>
<evidence type="ECO:0000256" key="7">
    <source>
        <dbReference type="ARBA" id="ARBA00023125"/>
    </source>
</evidence>
<dbReference type="PANTHER" id="PTHR30153">
    <property type="entry name" value="REPLICATIVE DNA HELICASE DNAB"/>
    <property type="match status" value="1"/>
</dbReference>
<dbReference type="InterPro" id="IPR036185">
    <property type="entry name" value="DNA_heli_DnaB-like_N_sf"/>
</dbReference>
<protein>
    <recommendedName>
        <fullName evidence="9">DNA 5'-3' helicase</fullName>
        <ecNumber evidence="9">5.6.2.3</ecNumber>
    </recommendedName>
</protein>
<keyword evidence="6" id="KW-0067">ATP-binding</keyword>
<dbReference type="Pfam" id="PF00772">
    <property type="entry name" value="DnaB"/>
    <property type="match status" value="1"/>
</dbReference>
<keyword evidence="8" id="KW-0413">Isomerase</keyword>
<dbReference type="Pfam" id="PF03796">
    <property type="entry name" value="DnaB_C"/>
    <property type="match status" value="1"/>
</dbReference>
<dbReference type="GO" id="GO:0016787">
    <property type="term" value="F:hydrolase activity"/>
    <property type="evidence" value="ECO:0007669"/>
    <property type="project" value="UniProtKB-KW"/>
</dbReference>
<evidence type="ECO:0000256" key="1">
    <source>
        <dbReference type="ARBA" id="ARBA00008428"/>
    </source>
</evidence>
<dbReference type="AlphaFoldDB" id="A0A842FRZ2"/>
<dbReference type="PANTHER" id="PTHR30153:SF2">
    <property type="entry name" value="REPLICATIVE DNA HELICASE"/>
    <property type="match status" value="1"/>
</dbReference>
<dbReference type="Gene3D" id="3.40.50.300">
    <property type="entry name" value="P-loop containing nucleotide triphosphate hydrolases"/>
    <property type="match status" value="1"/>
</dbReference>
<dbReference type="GO" id="GO:0006260">
    <property type="term" value="P:DNA replication"/>
    <property type="evidence" value="ECO:0007669"/>
    <property type="project" value="UniProtKB-KW"/>
</dbReference>
<evidence type="ECO:0000256" key="10">
    <source>
        <dbReference type="ARBA" id="ARBA00048954"/>
    </source>
</evidence>
<sequence>MINPSIEAERALLGAVFLSPEIVSQLIVVESDFSDVRHQLIYKAMQELAQDGMDIDIVSMFQRLSKHDSSLVYMTELSGAAVTSRNFKTYERMVLENSQKTKMVQKIKRFMETDDDDDYDNMIEEAKGLQSFSAKVTRTVMEDMTDIYESLFFDQANQLNMSYGFKALDDLTGGMHGGELIVVGARPSVGKTAFALNVGLSAAEKGILTDIFSIEMTRKSLLKRLISQVGNLNNFMWHNPFAAFSDEEKAKVVNCIAYIDKLPLFINEQNPLYLEDIERQIIQTKENNPDQSKHIVIIDYLQLMNTRKEYGTKTLEIQKITSSLKQMAKNYDVAIILLSQLSRNVTQREDKRPQLSDLRDSGAIEQDADIITFLHREDYYSHESENDGTIEIIVRKNREGSTGTVQLAFIKEYSKFVNLEIRYEEQGAQ</sequence>
<evidence type="ECO:0000256" key="4">
    <source>
        <dbReference type="ARBA" id="ARBA00022801"/>
    </source>
</evidence>
<keyword evidence="2" id="KW-0235">DNA replication</keyword>
<evidence type="ECO:0000256" key="8">
    <source>
        <dbReference type="ARBA" id="ARBA00023235"/>
    </source>
</evidence>
<comment type="catalytic activity">
    <reaction evidence="10">
        <text>ATP + H2O = ADP + phosphate + H(+)</text>
        <dbReference type="Rhea" id="RHEA:13065"/>
        <dbReference type="ChEBI" id="CHEBI:15377"/>
        <dbReference type="ChEBI" id="CHEBI:15378"/>
        <dbReference type="ChEBI" id="CHEBI:30616"/>
        <dbReference type="ChEBI" id="CHEBI:43474"/>
        <dbReference type="ChEBI" id="CHEBI:456216"/>
        <dbReference type="EC" id="5.6.2.3"/>
    </reaction>
</comment>
<reference evidence="12 13" key="1">
    <citation type="submission" date="2020-03" db="EMBL/GenBank/DDBJ databases">
        <title>Soil Listeria distribution.</title>
        <authorList>
            <person name="Liao J."/>
            <person name="Wiedmann M."/>
        </authorList>
    </citation>
    <scope>NUCLEOTIDE SEQUENCE [LARGE SCALE GENOMIC DNA]</scope>
    <source>
        <strain evidence="12 13">FSL L7-0054</strain>
    </source>
</reference>
<dbReference type="EMBL" id="JAARZS010000065">
    <property type="protein sequence ID" value="MBC2285869.1"/>
    <property type="molecule type" value="Genomic_DNA"/>
</dbReference>
<dbReference type="InterPro" id="IPR007693">
    <property type="entry name" value="DNA_helicase_DnaB-like_N"/>
</dbReference>
<evidence type="ECO:0000256" key="5">
    <source>
        <dbReference type="ARBA" id="ARBA00022806"/>
    </source>
</evidence>
<proteinExistence type="inferred from homology"/>
<evidence type="ECO:0000313" key="13">
    <source>
        <dbReference type="Proteomes" id="UP000585696"/>
    </source>
</evidence>
<keyword evidence="4" id="KW-0378">Hydrolase</keyword>
<dbReference type="InterPro" id="IPR007694">
    <property type="entry name" value="DNA_helicase_DnaB-like_C"/>
</dbReference>
<accession>A0A842FRZ2</accession>
<evidence type="ECO:0000256" key="3">
    <source>
        <dbReference type="ARBA" id="ARBA00022741"/>
    </source>
</evidence>